<dbReference type="EMBL" id="OZ019893">
    <property type="protein sequence ID" value="CAK9190366.1"/>
    <property type="molecule type" value="Genomic_DNA"/>
</dbReference>
<sequence length="266" mass="29085">MAEEAENQIQLEVFSSGIAIITLNRPKALNALTRDMLTRLAELFQELDQRPAVKVIILTGAGRAFSAGVDLTAATAVFKGDVKNQDKDTVAQMERCTKPIIGAINGLCITAGFEIALTCDILVASTTAKFIDTHAKFGIFPSWGLSQKLSRVIGPHRARQVSLTAEPVDAQTAEKWGLVNRVVNPTELLDTAKAIAKAILKNQERMTLKYKAIINDGFRLPFGEALKLEKERAYEYYAGMKPEDFAAMQDFIAGRSSKPAKPTSKL</sequence>
<dbReference type="PANTHER" id="PTHR43802">
    <property type="entry name" value="ENOYL-COA HYDRATASE"/>
    <property type="match status" value="1"/>
</dbReference>
<dbReference type="InterPro" id="IPR001753">
    <property type="entry name" value="Enoyl-CoA_hydra/iso"/>
</dbReference>
<evidence type="ECO:0008006" key="4">
    <source>
        <dbReference type="Google" id="ProtNLM"/>
    </source>
</evidence>
<organism evidence="2 3">
    <name type="scientific">Sphagnum troendelagicum</name>
    <dbReference type="NCBI Taxonomy" id="128251"/>
    <lineage>
        <taxon>Eukaryota</taxon>
        <taxon>Viridiplantae</taxon>
        <taxon>Streptophyta</taxon>
        <taxon>Embryophyta</taxon>
        <taxon>Bryophyta</taxon>
        <taxon>Sphagnophytina</taxon>
        <taxon>Sphagnopsida</taxon>
        <taxon>Sphagnales</taxon>
        <taxon>Sphagnaceae</taxon>
        <taxon>Sphagnum</taxon>
    </lineage>
</organism>
<evidence type="ECO:0000313" key="3">
    <source>
        <dbReference type="Proteomes" id="UP001497512"/>
    </source>
</evidence>
<dbReference type="NCBIfam" id="NF004840">
    <property type="entry name" value="PRK06190.1"/>
    <property type="match status" value="1"/>
</dbReference>
<dbReference type="InterPro" id="IPR029045">
    <property type="entry name" value="ClpP/crotonase-like_dom_sf"/>
</dbReference>
<gene>
    <name evidence="2" type="ORF">CSSPTR1EN2_LOCUS854</name>
</gene>
<protein>
    <recommendedName>
        <fullName evidence="4">Enoyl-CoA hydratase</fullName>
    </recommendedName>
</protein>
<proteinExistence type="inferred from homology"/>
<name>A0ABP0TAA7_9BRYO</name>
<accession>A0ABP0TAA7</accession>
<keyword evidence="3" id="KW-1185">Reference proteome</keyword>
<evidence type="ECO:0000256" key="1">
    <source>
        <dbReference type="ARBA" id="ARBA00005254"/>
    </source>
</evidence>
<dbReference type="Pfam" id="PF00378">
    <property type="entry name" value="ECH_1"/>
    <property type="match status" value="1"/>
</dbReference>
<reference evidence="2 3" key="1">
    <citation type="submission" date="2024-02" db="EMBL/GenBank/DDBJ databases">
        <authorList>
            <consortium name="ELIXIR-Norway"/>
            <consortium name="Elixir Norway"/>
        </authorList>
    </citation>
    <scope>NUCLEOTIDE SEQUENCE [LARGE SCALE GENOMIC DNA]</scope>
</reference>
<comment type="similarity">
    <text evidence="1">Belongs to the enoyl-CoA hydratase/isomerase family.</text>
</comment>
<evidence type="ECO:0000313" key="2">
    <source>
        <dbReference type="EMBL" id="CAK9190366.1"/>
    </source>
</evidence>
<dbReference type="SUPFAM" id="SSF52096">
    <property type="entry name" value="ClpP/crotonase"/>
    <property type="match status" value="1"/>
</dbReference>
<dbReference type="CDD" id="cd06558">
    <property type="entry name" value="crotonase-like"/>
    <property type="match status" value="1"/>
</dbReference>
<dbReference type="Proteomes" id="UP001497512">
    <property type="component" value="Chromosome 1"/>
</dbReference>
<dbReference type="Gene3D" id="3.90.226.10">
    <property type="entry name" value="2-enoyl-CoA Hydratase, Chain A, domain 1"/>
    <property type="match status" value="1"/>
</dbReference>
<dbReference type="PANTHER" id="PTHR43802:SF1">
    <property type="entry name" value="IP11341P-RELATED"/>
    <property type="match status" value="1"/>
</dbReference>